<dbReference type="SUPFAM" id="SSF103506">
    <property type="entry name" value="Mitochondrial carrier"/>
    <property type="match status" value="1"/>
</dbReference>
<dbReference type="Pfam" id="PF21864">
    <property type="entry name" value="MORF_dom"/>
    <property type="match status" value="1"/>
</dbReference>
<dbReference type="Pfam" id="PF00153">
    <property type="entry name" value="Mito_carr"/>
    <property type="match status" value="3"/>
</dbReference>
<evidence type="ECO:0000256" key="4">
    <source>
        <dbReference type="ARBA" id="ARBA00022692"/>
    </source>
</evidence>
<feature type="repeat" description="Solcar" evidence="8">
    <location>
        <begin position="644"/>
        <end position="735"/>
    </location>
</feature>
<dbReference type="InterPro" id="IPR044712">
    <property type="entry name" value="SLC25A32-like"/>
</dbReference>
<evidence type="ECO:0000313" key="13">
    <source>
        <dbReference type="EnsemblPlants" id="OGLUM09G16450.2"/>
    </source>
</evidence>
<protein>
    <recommendedName>
        <fullName evidence="12">MORF/ORRM1/DAG-like MORF domain-containing protein</fullName>
    </recommendedName>
</protein>
<dbReference type="Proteomes" id="UP000026961">
    <property type="component" value="Chromosome 9"/>
</dbReference>
<evidence type="ECO:0000256" key="6">
    <source>
        <dbReference type="ARBA" id="ARBA00022989"/>
    </source>
</evidence>
<keyword evidence="14" id="KW-1185">Reference proteome</keyword>
<feature type="signal peptide" evidence="11">
    <location>
        <begin position="1"/>
        <end position="19"/>
    </location>
</feature>
<dbReference type="GO" id="GO:0006862">
    <property type="term" value="P:nucleotide transport"/>
    <property type="evidence" value="ECO:0007669"/>
    <property type="project" value="InterPro"/>
</dbReference>
<evidence type="ECO:0000256" key="3">
    <source>
        <dbReference type="ARBA" id="ARBA00022448"/>
    </source>
</evidence>
<reference evidence="13" key="2">
    <citation type="submission" date="2018-05" db="EMBL/GenBank/DDBJ databases">
        <title>OgluRS3 (Oryza glumaepatula Reference Sequence Version 3).</title>
        <authorList>
            <person name="Zhang J."/>
            <person name="Kudrna D."/>
            <person name="Lee S."/>
            <person name="Talag J."/>
            <person name="Welchert J."/>
            <person name="Wing R.A."/>
        </authorList>
    </citation>
    <scope>NUCLEOTIDE SEQUENCE [LARGE SCALE GENOMIC DNA]</scope>
</reference>
<comment type="similarity">
    <text evidence="2">Belongs to the mitochondrial carrier (TC 2.A.29) family.</text>
</comment>
<dbReference type="InterPro" id="IPR018108">
    <property type="entry name" value="MCP_transmembrane"/>
</dbReference>
<evidence type="ECO:0000256" key="2">
    <source>
        <dbReference type="ARBA" id="ARBA00006375"/>
    </source>
</evidence>
<feature type="compositionally biased region" description="Pro residues" evidence="9">
    <location>
        <begin position="249"/>
        <end position="263"/>
    </location>
</feature>
<dbReference type="Gene3D" id="1.50.40.10">
    <property type="entry name" value="Mitochondrial carrier domain"/>
    <property type="match status" value="1"/>
</dbReference>
<organism evidence="13">
    <name type="scientific">Oryza glumipatula</name>
    <dbReference type="NCBI Taxonomy" id="40148"/>
    <lineage>
        <taxon>Eukaryota</taxon>
        <taxon>Viridiplantae</taxon>
        <taxon>Streptophyta</taxon>
        <taxon>Embryophyta</taxon>
        <taxon>Tracheophyta</taxon>
        <taxon>Spermatophyta</taxon>
        <taxon>Magnoliopsida</taxon>
        <taxon>Liliopsida</taxon>
        <taxon>Poales</taxon>
        <taxon>Poaceae</taxon>
        <taxon>BOP clade</taxon>
        <taxon>Oryzoideae</taxon>
        <taxon>Oryzeae</taxon>
        <taxon>Oryzinae</taxon>
        <taxon>Oryza</taxon>
    </lineage>
</organism>
<feature type="chain" id="PRO_5002354148" description="MORF/ORRM1/DAG-like MORF domain-containing protein" evidence="11">
    <location>
        <begin position="20"/>
        <end position="735"/>
    </location>
</feature>
<accession>A0A0E0B535</accession>
<dbReference type="EnsemblPlants" id="OGLUM09G16450.2">
    <property type="protein sequence ID" value="OGLUM09G16450.2"/>
    <property type="gene ID" value="OGLUM09G16450"/>
</dbReference>
<sequence length="735" mass="81107">MASASRFLLLSRLPAAAAAASSTSRLLRPLAAAGSLLPAALAPSAPRAAAAAARCFATQPATSSLRDSSPNWSNRPPKETILLDGCDFEHWLVVVEPPPGDPSNPEPTRDEIIDGYIKTLAQVVGSEEEARHKIYSVSTRHYFAFGALVSEELSYKLKELPKVRWVLPDSYLDVRNKDYGGEPFINGEAVPYDPKYHEEWVRNNARANERSRRNDRPRNFDRSRNFERRRENMQNFQNRDVPPGQGFNSPPPPGQGPVPPRDAPPMHHAQGNVLQTTSPMHQIRKAIQTISRAVRLATKVDPLAIKVATRATKVHPHPHHLLTKATTLDTREEGQVTRAATRLLTKVATLAMHQATMAKEATLATSKAAITTMPVRRLMRGTDKGGITSWRMSSAAVNGLAGAGGGIIAQIITYPLQTVNTRQQTERSAKKKKANGAAIANTSTLFQMLQLFQTEGWGGLYSGLKPSLIGTAASQGIYYYFYQILKNKVEDLAVARGKKGLGDGTVGMFSWLGIAAVAGSINVLLTNPIWVLVTRMQTHTQAEKKIMESKKELLLKDVARANSIEVSILKDRLYKLDSEKPRPYGTIQAVREVYRESGIRGFWKGLIPTLIMVCNPSIQFMIYETLAKRLRSKRSGKELPKKNLTAMEVFLLGAIAKLGATVVTYPLLVVKSRLQAKQEIGRNVMSRYTGTIDAIIKMIRYEGLHGFYKGMGTKIVQSVFAASVLFMETQNVSKY</sequence>
<dbReference type="InterPro" id="IPR023395">
    <property type="entry name" value="MCP_dom_sf"/>
</dbReference>
<keyword evidence="6 10" id="KW-1133">Transmembrane helix</keyword>
<evidence type="ECO:0000256" key="11">
    <source>
        <dbReference type="SAM" id="SignalP"/>
    </source>
</evidence>
<proteinExistence type="inferred from homology"/>
<evidence type="ECO:0000259" key="12">
    <source>
        <dbReference type="Pfam" id="PF21864"/>
    </source>
</evidence>
<keyword evidence="4 8" id="KW-0812">Transmembrane</keyword>
<feature type="region of interest" description="Disordered" evidence="9">
    <location>
        <begin position="207"/>
        <end position="278"/>
    </location>
</feature>
<dbReference type="PROSITE" id="PS50920">
    <property type="entry name" value="SOLCAR"/>
    <property type="match status" value="3"/>
</dbReference>
<keyword evidence="7 8" id="KW-0472">Membrane</keyword>
<reference evidence="13" key="1">
    <citation type="submission" date="2015-04" db="UniProtKB">
        <authorList>
            <consortium name="EnsemblPlants"/>
        </authorList>
    </citation>
    <scope>IDENTIFICATION</scope>
</reference>
<feature type="transmembrane region" description="Helical" evidence="10">
    <location>
        <begin position="601"/>
        <end position="623"/>
    </location>
</feature>
<feature type="domain" description="MORF/ORRM1/DAG-like MORF" evidence="12">
    <location>
        <begin position="88"/>
        <end position="184"/>
    </location>
</feature>
<dbReference type="PANTHER" id="PTHR45683">
    <property type="entry name" value="MITOCHONDRIAL NICOTINAMIDE ADENINE DINUCLEOTIDE TRANSPORTER 1-RELATED-RELATED"/>
    <property type="match status" value="1"/>
</dbReference>
<evidence type="ECO:0000256" key="7">
    <source>
        <dbReference type="ARBA" id="ARBA00023136"/>
    </source>
</evidence>
<dbReference type="STRING" id="40148.A0A0E0B535"/>
<evidence type="ECO:0000256" key="5">
    <source>
        <dbReference type="ARBA" id="ARBA00022737"/>
    </source>
</evidence>
<evidence type="ECO:0000313" key="14">
    <source>
        <dbReference type="Proteomes" id="UP000026961"/>
    </source>
</evidence>
<dbReference type="eggNOG" id="KOG0769">
    <property type="taxonomic scope" value="Eukaryota"/>
</dbReference>
<dbReference type="AlphaFoldDB" id="A0A0E0B535"/>
<feature type="compositionally biased region" description="Basic and acidic residues" evidence="9">
    <location>
        <begin position="207"/>
        <end position="232"/>
    </location>
</feature>
<dbReference type="InterPro" id="IPR054059">
    <property type="entry name" value="MORF/ORRM1/DAG-like_MORF"/>
</dbReference>
<feature type="repeat" description="Solcar" evidence="8">
    <location>
        <begin position="506"/>
        <end position="629"/>
    </location>
</feature>
<evidence type="ECO:0000256" key="10">
    <source>
        <dbReference type="SAM" id="Phobius"/>
    </source>
</evidence>
<feature type="transmembrane region" description="Helical" evidence="10">
    <location>
        <begin position="644"/>
        <end position="668"/>
    </location>
</feature>
<evidence type="ECO:0000256" key="8">
    <source>
        <dbReference type="PROSITE-ProRule" id="PRU00282"/>
    </source>
</evidence>
<evidence type="ECO:0000256" key="9">
    <source>
        <dbReference type="SAM" id="MobiDB-lite"/>
    </source>
</evidence>
<comment type="subcellular location">
    <subcellularLocation>
        <location evidence="1">Membrane</location>
        <topology evidence="1">Multi-pass membrane protein</topology>
    </subcellularLocation>
</comment>
<name>A0A0E0B535_9ORYZ</name>
<keyword evidence="11" id="KW-0732">Signal</keyword>
<feature type="repeat" description="Solcar" evidence="8">
    <location>
        <begin position="393"/>
        <end position="488"/>
    </location>
</feature>
<dbReference type="GO" id="GO:0055085">
    <property type="term" value="P:transmembrane transport"/>
    <property type="evidence" value="ECO:0007669"/>
    <property type="project" value="InterPro"/>
</dbReference>
<keyword evidence="3" id="KW-0813">Transport</keyword>
<dbReference type="Gramene" id="OGLUM09G16450.2">
    <property type="protein sequence ID" value="OGLUM09G16450.2"/>
    <property type="gene ID" value="OGLUM09G16450"/>
</dbReference>
<dbReference type="HOGENOM" id="CLU_380536_0_0_1"/>
<evidence type="ECO:0000256" key="1">
    <source>
        <dbReference type="ARBA" id="ARBA00004141"/>
    </source>
</evidence>
<keyword evidence="5" id="KW-0677">Repeat</keyword>
<dbReference type="GO" id="GO:0016020">
    <property type="term" value="C:membrane"/>
    <property type="evidence" value="ECO:0007669"/>
    <property type="project" value="UniProtKB-SubCell"/>
</dbReference>